<keyword evidence="2" id="KW-1185">Reference proteome</keyword>
<protein>
    <submittedName>
        <fullName evidence="1">Uncharacterized protein</fullName>
    </submittedName>
</protein>
<evidence type="ECO:0000313" key="2">
    <source>
        <dbReference type="Proteomes" id="UP001148737"/>
    </source>
</evidence>
<sequence>MFFAPRRYVRSILGCLLIFGIFYYVLNTVPQASEAVHHVSLDHFMNKNTAPPVVFKKSSFDWSQVKHKYLPPDNVTPLPTDKAHALPKVQHAFTPETPEAKKLREKRQAAVRKVFQEDWQNYKKYAWKMDALNPKSGTGKNQFSGWMATLVDGLDALWMLGLKDEFEEALAVVAELDFGKSTDYRVNVFETTIRYLGGFLAAYDLSQREVLLKKAVELGDMLYSAFNTESRLPVDFVNFEAAKAGNGLSLESIVVSASPGTLSLEMTRLSQVTGDPKYYDVVNRLMELFRDQQNSTKIPGLWPIYISLANKDFKSREEFTLGGSADSLYEYLPKMHALLGGGNPMYAEMTKDFVAAAKKELFFRPMLPGGEDILISGNANARSTGEIVMDPESEHLTCFIGGSVALAGKLLEVPEDVTVGSKLAKGCAYVYHSFASGVMPERYNMVPCEPRITDKCPWDEKRWEEGIKARREYKEILPKGFTTAKDPRYLLRPEAIESLFILYRMTGDAEYQESAWKMFESVEKHSRTKHGHAAILDVVKVYDESSRQDNLEDYMESFWFGETLKYYYLIFSTPDLVDLDKYVLNTEAHPFKRPVLHMASLSAPSKLSRTLRRSIALQATRNSIAAKSSRAPFWLTSTSPTLHYKWNTPNRRGFVSSTPSAASSVHQIPTAHADVMALEKALTPGFLKSVRDFWYEHLPHDDDLVVPGQVAHQRWYAGGPEFDQACLAQFEPALDAIKVSGLDGAGLLKLVNPTEPCDWLSLILLLDQIPRNCYRGARRRWSSPSSTARARRRAGRRRSGRAAHGTRDPLAAGTDRQRHPPAAAAGQTDKRLLYFTLSQSQHHQHTLAPR</sequence>
<gene>
    <name evidence="1" type="ORF">NLG97_g4913</name>
</gene>
<name>A0ACC1QTX5_9HYPO</name>
<proteinExistence type="predicted"/>
<dbReference type="Proteomes" id="UP001148737">
    <property type="component" value="Unassembled WGS sequence"/>
</dbReference>
<reference evidence="1" key="1">
    <citation type="submission" date="2022-07" db="EMBL/GenBank/DDBJ databases">
        <title>Genome Sequence of Lecanicillium saksenae.</title>
        <authorList>
            <person name="Buettner E."/>
        </authorList>
    </citation>
    <scope>NUCLEOTIDE SEQUENCE</scope>
    <source>
        <strain evidence="1">VT-O1</strain>
    </source>
</reference>
<evidence type="ECO:0000313" key="1">
    <source>
        <dbReference type="EMBL" id="KAJ3493150.1"/>
    </source>
</evidence>
<dbReference type="EMBL" id="JANAKD010000517">
    <property type="protein sequence ID" value="KAJ3493150.1"/>
    <property type="molecule type" value="Genomic_DNA"/>
</dbReference>
<organism evidence="1 2">
    <name type="scientific">Lecanicillium saksenae</name>
    <dbReference type="NCBI Taxonomy" id="468837"/>
    <lineage>
        <taxon>Eukaryota</taxon>
        <taxon>Fungi</taxon>
        <taxon>Dikarya</taxon>
        <taxon>Ascomycota</taxon>
        <taxon>Pezizomycotina</taxon>
        <taxon>Sordariomycetes</taxon>
        <taxon>Hypocreomycetidae</taxon>
        <taxon>Hypocreales</taxon>
        <taxon>Cordycipitaceae</taxon>
        <taxon>Lecanicillium</taxon>
    </lineage>
</organism>
<accession>A0ACC1QTX5</accession>
<comment type="caution">
    <text evidence="1">The sequence shown here is derived from an EMBL/GenBank/DDBJ whole genome shotgun (WGS) entry which is preliminary data.</text>
</comment>